<evidence type="ECO:0000313" key="3">
    <source>
        <dbReference type="Proteomes" id="UP000827092"/>
    </source>
</evidence>
<dbReference type="EMBL" id="JAFNEN010001788">
    <property type="protein sequence ID" value="KAG8173417.1"/>
    <property type="molecule type" value="Genomic_DNA"/>
</dbReference>
<comment type="caution">
    <text evidence="2">The sequence shown here is derived from an EMBL/GenBank/DDBJ whole genome shotgun (WGS) entry which is preliminary data.</text>
</comment>
<dbReference type="Proteomes" id="UP000827092">
    <property type="component" value="Unassembled WGS sequence"/>
</dbReference>
<sequence length="94" mass="10360">MTVPKAEALARLREVANAGTEEELQEAITKLKLLFDYPALPSIFRRQMKKPDPGPDRRSTPVRPPLTNGPRTSRTGFFGGGPFTEGHPEGDQSQ</sequence>
<proteinExistence type="predicted"/>
<organism evidence="2 3">
    <name type="scientific">Oedothorax gibbosus</name>
    <dbReference type="NCBI Taxonomy" id="931172"/>
    <lineage>
        <taxon>Eukaryota</taxon>
        <taxon>Metazoa</taxon>
        <taxon>Ecdysozoa</taxon>
        <taxon>Arthropoda</taxon>
        <taxon>Chelicerata</taxon>
        <taxon>Arachnida</taxon>
        <taxon>Araneae</taxon>
        <taxon>Araneomorphae</taxon>
        <taxon>Entelegynae</taxon>
        <taxon>Araneoidea</taxon>
        <taxon>Linyphiidae</taxon>
        <taxon>Erigoninae</taxon>
        <taxon>Oedothorax</taxon>
    </lineage>
</organism>
<evidence type="ECO:0000313" key="2">
    <source>
        <dbReference type="EMBL" id="KAG8173417.1"/>
    </source>
</evidence>
<feature type="compositionally biased region" description="Basic and acidic residues" evidence="1">
    <location>
        <begin position="49"/>
        <end position="59"/>
    </location>
</feature>
<name>A0AAV6TP94_9ARAC</name>
<accession>A0AAV6TP94</accession>
<reference evidence="2 3" key="1">
    <citation type="journal article" date="2022" name="Nat. Ecol. Evol.">
        <title>A masculinizing supergene underlies an exaggerated male reproductive morph in a spider.</title>
        <authorList>
            <person name="Hendrickx F."/>
            <person name="De Corte Z."/>
            <person name="Sonet G."/>
            <person name="Van Belleghem S.M."/>
            <person name="Kostlbacher S."/>
            <person name="Vangestel C."/>
        </authorList>
    </citation>
    <scope>NUCLEOTIDE SEQUENCE [LARGE SCALE GENOMIC DNA]</scope>
    <source>
        <strain evidence="2">W744_W776</strain>
    </source>
</reference>
<feature type="region of interest" description="Disordered" evidence="1">
    <location>
        <begin position="45"/>
        <end position="94"/>
    </location>
</feature>
<gene>
    <name evidence="2" type="ORF">JTE90_002011</name>
</gene>
<evidence type="ECO:0000256" key="1">
    <source>
        <dbReference type="SAM" id="MobiDB-lite"/>
    </source>
</evidence>
<protein>
    <submittedName>
        <fullName evidence="2">Uncharacterized protein</fullName>
    </submittedName>
</protein>
<keyword evidence="3" id="KW-1185">Reference proteome</keyword>
<dbReference type="AlphaFoldDB" id="A0AAV6TP94"/>